<organism evidence="5 6">
    <name type="scientific">Lutispora saccharofermentans</name>
    <dbReference type="NCBI Taxonomy" id="3024236"/>
    <lineage>
        <taxon>Bacteria</taxon>
        <taxon>Bacillati</taxon>
        <taxon>Bacillota</taxon>
        <taxon>Clostridia</taxon>
        <taxon>Lutisporales</taxon>
        <taxon>Lutisporaceae</taxon>
        <taxon>Lutispora</taxon>
    </lineage>
</organism>
<dbReference type="InterPro" id="IPR000192">
    <property type="entry name" value="Aminotrans_V_dom"/>
</dbReference>
<feature type="domain" description="Aminotransferase class V" evidence="4">
    <location>
        <begin position="40"/>
        <end position="213"/>
    </location>
</feature>
<evidence type="ECO:0000259" key="4">
    <source>
        <dbReference type="Pfam" id="PF00266"/>
    </source>
</evidence>
<comment type="similarity">
    <text evidence="2">Belongs to the class-V pyridoxal-phosphate-dependent aminotransferase family.</text>
</comment>
<dbReference type="Proteomes" id="UP001651880">
    <property type="component" value="Unassembled WGS sequence"/>
</dbReference>
<keyword evidence="3" id="KW-0663">Pyridoxal phosphate</keyword>
<evidence type="ECO:0000313" key="5">
    <source>
        <dbReference type="EMBL" id="MCQ1529395.1"/>
    </source>
</evidence>
<evidence type="ECO:0000313" key="6">
    <source>
        <dbReference type="Proteomes" id="UP001651880"/>
    </source>
</evidence>
<dbReference type="EMBL" id="JAJEKE010000005">
    <property type="protein sequence ID" value="MCQ1529395.1"/>
    <property type="molecule type" value="Genomic_DNA"/>
</dbReference>
<evidence type="ECO:0000256" key="1">
    <source>
        <dbReference type="ARBA" id="ARBA00001933"/>
    </source>
</evidence>
<gene>
    <name evidence="5" type="ORF">LJD61_07490</name>
</gene>
<dbReference type="Gene3D" id="3.40.640.10">
    <property type="entry name" value="Type I PLP-dependent aspartate aminotransferase-like (Major domain)"/>
    <property type="match status" value="1"/>
</dbReference>
<sequence>MAYINMSCGQTFLSYTALRRMGQQANQPIYYPAYFETEEKTVEMLKKIYKTDNEVLIITGTGTYAIEMGLRSTFEEGEAVLVINTGIFGAVAKSILEIIGVTPVEFKVEYGKEVDIEKVRDIIKKNKNIKGLYVVHDETTTGAMQPVEELGKLCKDLDIIFAVDAISSIAGVELETDKWGIDLCFGSAQKCMNGPQGIASIAISNKVYEKIKNRKTEISSLSLDLETWRRYHEIKVKKYHQWWKTGGEEPKFTARAPHEVSLPATLVWGLQGALEDILSEGMEKRIKRHSFAGKAVRNAMDALGLERVTKDEKLVSDVVTVVRLPKGILERDFRQYMLEKYLVALGNGEIGPDNVRIGTMGISASPKYILPTISALGNSLKHFGAEVDTGKALKEAHDVLCAFEF</sequence>
<dbReference type="Pfam" id="PF00266">
    <property type="entry name" value="Aminotran_5"/>
    <property type="match status" value="1"/>
</dbReference>
<dbReference type="InterPro" id="IPR015422">
    <property type="entry name" value="PyrdxlP-dep_Trfase_small"/>
</dbReference>
<accession>A0ABT1NDQ5</accession>
<dbReference type="SUPFAM" id="SSF53383">
    <property type="entry name" value="PLP-dependent transferases"/>
    <property type="match status" value="1"/>
</dbReference>
<comment type="cofactor">
    <cofactor evidence="1">
        <name>pyridoxal 5'-phosphate</name>
        <dbReference type="ChEBI" id="CHEBI:597326"/>
    </cofactor>
</comment>
<name>A0ABT1NDQ5_9FIRM</name>
<evidence type="ECO:0000256" key="2">
    <source>
        <dbReference type="ARBA" id="ARBA00009236"/>
    </source>
</evidence>
<protein>
    <submittedName>
        <fullName evidence="5">Aminotransferase class V-fold PLP-dependent enzyme</fullName>
    </submittedName>
</protein>
<comment type="caution">
    <text evidence="5">The sequence shown here is derived from an EMBL/GenBank/DDBJ whole genome shotgun (WGS) entry which is preliminary data.</text>
</comment>
<proteinExistence type="inferred from homology"/>
<keyword evidence="6" id="KW-1185">Reference proteome</keyword>
<dbReference type="InterPro" id="IPR015424">
    <property type="entry name" value="PyrdxlP-dep_Trfase"/>
</dbReference>
<dbReference type="Gene3D" id="3.90.1150.10">
    <property type="entry name" value="Aspartate Aminotransferase, domain 1"/>
    <property type="match status" value="1"/>
</dbReference>
<dbReference type="InterPro" id="IPR015421">
    <property type="entry name" value="PyrdxlP-dep_Trfase_major"/>
</dbReference>
<dbReference type="GO" id="GO:0008483">
    <property type="term" value="F:transaminase activity"/>
    <property type="evidence" value="ECO:0007669"/>
    <property type="project" value="UniProtKB-KW"/>
</dbReference>
<keyword evidence="5" id="KW-0032">Aminotransferase</keyword>
<dbReference type="PANTHER" id="PTHR21152">
    <property type="entry name" value="AMINOTRANSFERASE CLASS V"/>
    <property type="match status" value="1"/>
</dbReference>
<dbReference type="PIRSF" id="PIRSF000524">
    <property type="entry name" value="SPT"/>
    <property type="match status" value="1"/>
</dbReference>
<reference evidence="5 6" key="1">
    <citation type="submission" date="2021-10" db="EMBL/GenBank/DDBJ databases">
        <title>Lutispora strain m25 sp. nov., a thermophilic, non-spore-forming bacterium isolated from a lab-scale methanogenic bioreactor digesting anaerobic sludge.</title>
        <authorList>
            <person name="El Houari A."/>
            <person name="Mcdonald J."/>
        </authorList>
    </citation>
    <scope>NUCLEOTIDE SEQUENCE [LARGE SCALE GENOMIC DNA]</scope>
    <source>
        <strain evidence="6">m25</strain>
    </source>
</reference>
<dbReference type="RefSeq" id="WP_255226915.1">
    <property type="nucleotide sequence ID" value="NZ_JAJEKE010000005.1"/>
</dbReference>
<keyword evidence="5" id="KW-0808">Transferase</keyword>
<dbReference type="PANTHER" id="PTHR21152:SF40">
    <property type="entry name" value="ALANINE--GLYOXYLATE AMINOTRANSFERASE"/>
    <property type="match status" value="1"/>
</dbReference>
<evidence type="ECO:0000256" key="3">
    <source>
        <dbReference type="ARBA" id="ARBA00022898"/>
    </source>
</evidence>
<dbReference type="InterPro" id="IPR024169">
    <property type="entry name" value="SP_NH2Trfase/AEP_transaminase"/>
</dbReference>